<comment type="similarity">
    <text evidence="1">Belongs to the XseB family.</text>
</comment>
<organism evidence="7 8">
    <name type="scientific">Neolewinella agarilytica</name>
    <dbReference type="NCBI Taxonomy" id="478744"/>
    <lineage>
        <taxon>Bacteria</taxon>
        <taxon>Pseudomonadati</taxon>
        <taxon>Bacteroidota</taxon>
        <taxon>Saprospiria</taxon>
        <taxon>Saprospirales</taxon>
        <taxon>Lewinellaceae</taxon>
        <taxon>Neolewinella</taxon>
    </lineage>
</organism>
<evidence type="ECO:0000256" key="6">
    <source>
        <dbReference type="NCBIfam" id="TIGR01280"/>
    </source>
</evidence>
<accession>A0A1H9KB79</accession>
<dbReference type="Gene3D" id="1.10.287.1040">
    <property type="entry name" value="Exonuclease VII, small subunit"/>
    <property type="match status" value="1"/>
</dbReference>
<keyword evidence="8" id="KW-1185">Reference proteome</keyword>
<protein>
    <recommendedName>
        <fullName evidence="6">Exodeoxyribonuclease VII small subunit</fullName>
        <ecNumber evidence="6">3.1.11.6</ecNumber>
    </recommendedName>
</protein>
<evidence type="ECO:0000313" key="8">
    <source>
        <dbReference type="Proteomes" id="UP000199021"/>
    </source>
</evidence>
<dbReference type="EC" id="3.1.11.6" evidence="6"/>
<dbReference type="NCBIfam" id="TIGR01280">
    <property type="entry name" value="xseB"/>
    <property type="match status" value="1"/>
</dbReference>
<dbReference type="InterPro" id="IPR037004">
    <property type="entry name" value="Exonuc_VII_ssu_sf"/>
</dbReference>
<dbReference type="EMBL" id="FOFB01000020">
    <property type="protein sequence ID" value="SEQ96187.1"/>
    <property type="molecule type" value="Genomic_DNA"/>
</dbReference>
<reference evidence="8" key="1">
    <citation type="submission" date="2016-10" db="EMBL/GenBank/DDBJ databases">
        <authorList>
            <person name="Varghese N."/>
            <person name="Submissions S."/>
        </authorList>
    </citation>
    <scope>NUCLEOTIDE SEQUENCE [LARGE SCALE GENOMIC DNA]</scope>
    <source>
        <strain evidence="8">DSM 24740</strain>
    </source>
</reference>
<sequence length="61" mass="6622">MTYAEAITELETLLAELQEVPADIDQLHARVARAEVLVASCRAKLRGVEEQLAELGKATEG</sequence>
<dbReference type="Proteomes" id="UP000199021">
    <property type="component" value="Unassembled WGS sequence"/>
</dbReference>
<proteinExistence type="inferred from homology"/>
<dbReference type="GO" id="GO:0006308">
    <property type="term" value="P:DNA catabolic process"/>
    <property type="evidence" value="ECO:0007669"/>
    <property type="project" value="UniProtKB-UniRule"/>
</dbReference>
<dbReference type="SUPFAM" id="SSF116842">
    <property type="entry name" value="XseB-like"/>
    <property type="match status" value="1"/>
</dbReference>
<dbReference type="InterPro" id="IPR003761">
    <property type="entry name" value="Exonuc_VII_S"/>
</dbReference>
<dbReference type="OrthoDB" id="1525214at2"/>
<dbReference type="GO" id="GO:0009318">
    <property type="term" value="C:exodeoxyribonuclease VII complex"/>
    <property type="evidence" value="ECO:0007669"/>
    <property type="project" value="UniProtKB-UniRule"/>
</dbReference>
<evidence type="ECO:0000256" key="5">
    <source>
        <dbReference type="ARBA" id="ARBA00022839"/>
    </source>
</evidence>
<dbReference type="Pfam" id="PF02609">
    <property type="entry name" value="Exonuc_VII_S"/>
    <property type="match status" value="1"/>
</dbReference>
<evidence type="ECO:0000256" key="4">
    <source>
        <dbReference type="ARBA" id="ARBA00022801"/>
    </source>
</evidence>
<evidence type="ECO:0000313" key="7">
    <source>
        <dbReference type="EMBL" id="SEQ96187.1"/>
    </source>
</evidence>
<evidence type="ECO:0000256" key="1">
    <source>
        <dbReference type="ARBA" id="ARBA00009998"/>
    </source>
</evidence>
<keyword evidence="5" id="KW-0269">Exonuclease</keyword>
<keyword evidence="2" id="KW-0963">Cytoplasm</keyword>
<dbReference type="InParanoid" id="A0A1H9KB79"/>
<keyword evidence="4" id="KW-0378">Hydrolase</keyword>
<evidence type="ECO:0000256" key="3">
    <source>
        <dbReference type="ARBA" id="ARBA00022722"/>
    </source>
</evidence>
<dbReference type="AlphaFoldDB" id="A0A1H9KB79"/>
<evidence type="ECO:0000256" key="2">
    <source>
        <dbReference type="ARBA" id="ARBA00022490"/>
    </source>
</evidence>
<keyword evidence="3" id="KW-0540">Nuclease</keyword>
<gene>
    <name evidence="7" type="ORF">SAMN05444359_12023</name>
</gene>
<dbReference type="GO" id="GO:0008855">
    <property type="term" value="F:exodeoxyribonuclease VII activity"/>
    <property type="evidence" value="ECO:0007669"/>
    <property type="project" value="UniProtKB-UniRule"/>
</dbReference>
<dbReference type="RefSeq" id="WP_090170634.1">
    <property type="nucleotide sequence ID" value="NZ_FOFB01000020.1"/>
</dbReference>
<name>A0A1H9KB79_9BACT</name>